<gene>
    <name evidence="1" type="ORF">EYZ11_010454</name>
</gene>
<comment type="caution">
    <text evidence="1">The sequence shown here is derived from an EMBL/GenBank/DDBJ whole genome shotgun (WGS) entry which is preliminary data.</text>
</comment>
<evidence type="ECO:0000313" key="2">
    <source>
        <dbReference type="Proteomes" id="UP000308092"/>
    </source>
</evidence>
<organism evidence="1 2">
    <name type="scientific">Aspergillus tanneri</name>
    <dbReference type="NCBI Taxonomy" id="1220188"/>
    <lineage>
        <taxon>Eukaryota</taxon>
        <taxon>Fungi</taxon>
        <taxon>Dikarya</taxon>
        <taxon>Ascomycota</taxon>
        <taxon>Pezizomycotina</taxon>
        <taxon>Eurotiomycetes</taxon>
        <taxon>Eurotiomycetidae</taxon>
        <taxon>Eurotiales</taxon>
        <taxon>Aspergillaceae</taxon>
        <taxon>Aspergillus</taxon>
        <taxon>Aspergillus subgen. Circumdati</taxon>
    </lineage>
</organism>
<dbReference type="AlphaFoldDB" id="A0A4S3J5C3"/>
<reference evidence="1 2" key="1">
    <citation type="submission" date="2019-03" db="EMBL/GenBank/DDBJ databases">
        <title>The genome sequence of a newly discovered highly antifungal drug resistant Aspergillus species, Aspergillus tanneri NIH 1004.</title>
        <authorList>
            <person name="Mounaud S."/>
            <person name="Singh I."/>
            <person name="Joardar V."/>
            <person name="Pakala S."/>
            <person name="Pakala S."/>
            <person name="Venepally P."/>
            <person name="Hoover J."/>
            <person name="Nierman W."/>
            <person name="Chung J."/>
            <person name="Losada L."/>
        </authorList>
    </citation>
    <scope>NUCLEOTIDE SEQUENCE [LARGE SCALE GENOMIC DNA]</scope>
    <source>
        <strain evidence="1 2">NIH1004</strain>
    </source>
</reference>
<name>A0A4S3J5C3_9EURO</name>
<dbReference type="EMBL" id="SOSA01000562">
    <property type="protein sequence ID" value="THC90090.1"/>
    <property type="molecule type" value="Genomic_DNA"/>
</dbReference>
<proteinExistence type="predicted"/>
<accession>A0A4S3J5C3</accession>
<dbReference type="Proteomes" id="UP000308092">
    <property type="component" value="Unassembled WGS sequence"/>
</dbReference>
<keyword evidence="2" id="KW-1185">Reference proteome</keyword>
<protein>
    <submittedName>
        <fullName evidence="1">Uncharacterized protein</fullName>
    </submittedName>
</protein>
<dbReference type="VEuPathDB" id="FungiDB:EYZ11_010454"/>
<sequence length="37" mass="4086">MALIYVSKYHTSFTISNVDLLPVIGSDARAFIKAQSQ</sequence>
<evidence type="ECO:0000313" key="1">
    <source>
        <dbReference type="EMBL" id="THC90090.1"/>
    </source>
</evidence>